<protein>
    <submittedName>
        <fullName evidence="1">Uncharacterized protein</fullName>
    </submittedName>
</protein>
<dbReference type="GO" id="GO:0003676">
    <property type="term" value="F:nucleic acid binding"/>
    <property type="evidence" value="ECO:0007669"/>
    <property type="project" value="InterPro"/>
</dbReference>
<sequence>MHHISLKKIRLRKEHCGLGISDIHSRNNVFLSKWIPRWYSERSSKWNKWIRVKYQYRIGDTLEEGLKGKRLSNMMSNIFNMAISDVPGGNLRIYDFRWSLGNGSQIDESPFIHERVTIFSDCQDLVETINSYKFTLQAHWFTNKDFMNLIYDVSFELVKIPRDLNTKADSLAKQRAQKDKMLFAWC</sequence>
<dbReference type="Proteomes" id="UP001237642">
    <property type="component" value="Unassembled WGS sequence"/>
</dbReference>
<dbReference type="InterPro" id="IPR036397">
    <property type="entry name" value="RNaseH_sf"/>
</dbReference>
<dbReference type="EMBL" id="JAUIZM010000002">
    <property type="protein sequence ID" value="KAK1399254.1"/>
    <property type="molecule type" value="Genomic_DNA"/>
</dbReference>
<dbReference type="Gene3D" id="3.30.420.10">
    <property type="entry name" value="Ribonuclease H-like superfamily/Ribonuclease H"/>
    <property type="match status" value="1"/>
</dbReference>
<organism evidence="1 2">
    <name type="scientific">Heracleum sosnowskyi</name>
    <dbReference type="NCBI Taxonomy" id="360622"/>
    <lineage>
        <taxon>Eukaryota</taxon>
        <taxon>Viridiplantae</taxon>
        <taxon>Streptophyta</taxon>
        <taxon>Embryophyta</taxon>
        <taxon>Tracheophyta</taxon>
        <taxon>Spermatophyta</taxon>
        <taxon>Magnoliopsida</taxon>
        <taxon>eudicotyledons</taxon>
        <taxon>Gunneridae</taxon>
        <taxon>Pentapetalae</taxon>
        <taxon>asterids</taxon>
        <taxon>campanulids</taxon>
        <taxon>Apiales</taxon>
        <taxon>Apiaceae</taxon>
        <taxon>Apioideae</taxon>
        <taxon>apioid superclade</taxon>
        <taxon>Tordylieae</taxon>
        <taxon>Tordyliinae</taxon>
        <taxon>Heracleum</taxon>
    </lineage>
</organism>
<dbReference type="InterPro" id="IPR012337">
    <property type="entry name" value="RNaseH-like_sf"/>
</dbReference>
<keyword evidence="2" id="KW-1185">Reference proteome</keyword>
<reference evidence="1" key="2">
    <citation type="submission" date="2023-05" db="EMBL/GenBank/DDBJ databases">
        <authorList>
            <person name="Schelkunov M.I."/>
        </authorList>
    </citation>
    <scope>NUCLEOTIDE SEQUENCE</scope>
    <source>
        <strain evidence="1">Hsosn_3</strain>
        <tissue evidence="1">Leaf</tissue>
    </source>
</reference>
<dbReference type="SUPFAM" id="SSF53098">
    <property type="entry name" value="Ribonuclease H-like"/>
    <property type="match status" value="1"/>
</dbReference>
<accession>A0AAD8J9B6</accession>
<evidence type="ECO:0000313" key="2">
    <source>
        <dbReference type="Proteomes" id="UP001237642"/>
    </source>
</evidence>
<name>A0AAD8J9B6_9APIA</name>
<evidence type="ECO:0000313" key="1">
    <source>
        <dbReference type="EMBL" id="KAK1399254.1"/>
    </source>
</evidence>
<proteinExistence type="predicted"/>
<reference evidence="1" key="1">
    <citation type="submission" date="2023-02" db="EMBL/GenBank/DDBJ databases">
        <title>Genome of toxic invasive species Heracleum sosnowskyi carries increased number of genes despite the absence of recent whole-genome duplications.</title>
        <authorList>
            <person name="Schelkunov M."/>
            <person name="Shtratnikova V."/>
            <person name="Makarenko M."/>
            <person name="Klepikova A."/>
            <person name="Omelchenko D."/>
            <person name="Novikova G."/>
            <person name="Obukhova E."/>
            <person name="Bogdanov V."/>
            <person name="Penin A."/>
            <person name="Logacheva M."/>
        </authorList>
    </citation>
    <scope>NUCLEOTIDE SEQUENCE</scope>
    <source>
        <strain evidence="1">Hsosn_3</strain>
        <tissue evidence="1">Leaf</tissue>
    </source>
</reference>
<comment type="caution">
    <text evidence="1">The sequence shown here is derived from an EMBL/GenBank/DDBJ whole genome shotgun (WGS) entry which is preliminary data.</text>
</comment>
<dbReference type="AlphaFoldDB" id="A0AAD8J9B6"/>
<gene>
    <name evidence="1" type="ORF">POM88_009117</name>
</gene>